<dbReference type="RefSeq" id="WP_090382378.1">
    <property type="nucleotide sequence ID" value="NZ_FNLC01000002.1"/>
</dbReference>
<evidence type="ECO:0000313" key="3">
    <source>
        <dbReference type="EMBL" id="SDR16314.1"/>
    </source>
</evidence>
<keyword evidence="2" id="KW-0812">Transmembrane</keyword>
<evidence type="ECO:0000256" key="1">
    <source>
        <dbReference type="SAM" id="MobiDB-lite"/>
    </source>
</evidence>
<dbReference type="STRING" id="1095778.SAMN04489842_2593"/>
<evidence type="ECO:0000256" key="2">
    <source>
        <dbReference type="SAM" id="Phobius"/>
    </source>
</evidence>
<feature type="compositionally biased region" description="Acidic residues" evidence="1">
    <location>
        <begin position="62"/>
        <end position="82"/>
    </location>
</feature>
<gene>
    <name evidence="3" type="ORF">SAMN04489842_2593</name>
</gene>
<dbReference type="Proteomes" id="UP000198848">
    <property type="component" value="Unassembled WGS sequence"/>
</dbReference>
<keyword evidence="4" id="KW-1185">Reference proteome</keyword>
<feature type="region of interest" description="Disordered" evidence="1">
    <location>
        <begin position="50"/>
        <end position="93"/>
    </location>
</feature>
<organism evidence="3 4">
    <name type="scientific">Natronobacterium texcoconense</name>
    <dbReference type="NCBI Taxonomy" id="1095778"/>
    <lineage>
        <taxon>Archaea</taxon>
        <taxon>Methanobacteriati</taxon>
        <taxon>Methanobacteriota</taxon>
        <taxon>Stenosarchaea group</taxon>
        <taxon>Halobacteria</taxon>
        <taxon>Halobacteriales</taxon>
        <taxon>Natrialbaceae</taxon>
        <taxon>Natronobacterium</taxon>
    </lineage>
</organism>
<dbReference type="EMBL" id="FNLC01000002">
    <property type="protein sequence ID" value="SDR16314.1"/>
    <property type="molecule type" value="Genomic_DNA"/>
</dbReference>
<keyword evidence="2" id="KW-1133">Transmembrane helix</keyword>
<accession>A0A1H1GSX2</accession>
<proteinExistence type="predicted"/>
<feature type="transmembrane region" description="Helical" evidence="2">
    <location>
        <begin position="20"/>
        <end position="44"/>
    </location>
</feature>
<keyword evidence="2" id="KW-0472">Membrane</keyword>
<reference evidence="4" key="1">
    <citation type="submission" date="2016-10" db="EMBL/GenBank/DDBJ databases">
        <authorList>
            <person name="Varghese N."/>
            <person name="Submissions S."/>
        </authorList>
    </citation>
    <scope>NUCLEOTIDE SEQUENCE [LARGE SCALE GENOMIC DNA]</scope>
    <source>
        <strain evidence="4">DSM 24767</strain>
    </source>
</reference>
<name>A0A1H1GSX2_NATTX</name>
<dbReference type="AlphaFoldDB" id="A0A1H1GSX2"/>
<sequence>MGMSGSIDPAVVPVLLQIDATIAVAAIVTVAMAAFSVFLLYLAFGSHARSLESPTDRSGASVDEDSSDSPEDVADAETETEPVNERGDSAGGD</sequence>
<feature type="compositionally biased region" description="Basic and acidic residues" evidence="1">
    <location>
        <begin position="83"/>
        <end position="93"/>
    </location>
</feature>
<protein>
    <submittedName>
        <fullName evidence="3">Uncharacterized protein</fullName>
    </submittedName>
</protein>
<evidence type="ECO:0000313" key="4">
    <source>
        <dbReference type="Proteomes" id="UP000198848"/>
    </source>
</evidence>